<name>G3A8M0_9RALS</name>
<evidence type="ECO:0000313" key="2">
    <source>
        <dbReference type="EMBL" id="CCA87598.1"/>
    </source>
</evidence>
<feature type="compositionally biased region" description="Basic residues" evidence="1">
    <location>
        <begin position="73"/>
        <end position="82"/>
    </location>
</feature>
<dbReference type="EMBL" id="FR854090">
    <property type="protein sequence ID" value="CCA87598.1"/>
    <property type="molecule type" value="Genomic_DNA"/>
</dbReference>
<feature type="region of interest" description="Disordered" evidence="1">
    <location>
        <begin position="43"/>
        <end position="82"/>
    </location>
</feature>
<organism evidence="2">
    <name type="scientific">Ralstonia syzygii R24</name>
    <dbReference type="NCBI Taxonomy" id="907261"/>
    <lineage>
        <taxon>Bacteria</taxon>
        <taxon>Pseudomonadati</taxon>
        <taxon>Pseudomonadota</taxon>
        <taxon>Betaproteobacteria</taxon>
        <taxon>Burkholderiales</taxon>
        <taxon>Burkholderiaceae</taxon>
        <taxon>Ralstonia</taxon>
        <taxon>Ralstonia solanacearum species complex</taxon>
    </lineage>
</organism>
<sequence length="82" mass="8937">MFDRPVAAMGLVWRSPRAVLEPSMSAPILPPLSLRLPTGCQTTRPWLSGRPRNPFPTTPDAAHATVPAACNRSRSHRTHAPC</sequence>
<dbReference type="AlphaFoldDB" id="G3A8M0"/>
<reference evidence="2" key="2">
    <citation type="submission" date="2011-04" db="EMBL/GenBank/DDBJ databases">
        <authorList>
            <person name="Genoscope - CEA"/>
        </authorList>
    </citation>
    <scope>NUCLEOTIDE SEQUENCE</scope>
    <source>
        <strain evidence="2">R24</strain>
    </source>
</reference>
<proteinExistence type="predicted"/>
<evidence type="ECO:0000256" key="1">
    <source>
        <dbReference type="SAM" id="MobiDB-lite"/>
    </source>
</evidence>
<protein>
    <submittedName>
        <fullName evidence="2">Uncharacterized protein</fullName>
    </submittedName>
</protein>
<accession>G3A8M0</accession>
<reference evidence="2" key="1">
    <citation type="journal article" date="2011" name="PLoS ONE">
        <title>Ralstonia syzygii, the Blood Disease Bacterium and some Asian R. solanacearum strains form a single genomic species despite divergent lifestyles.</title>
        <authorList>
            <person name="Remenant B."/>
            <person name="de Cambiaire J.C."/>
            <person name="Cellier G."/>
            <person name="Jacobs J.M."/>
            <person name="Mangenot S."/>
            <person name="Barbe V."/>
            <person name="Lajus A."/>
            <person name="Vallenet D."/>
            <person name="Medigue C."/>
            <person name="Fegan M."/>
            <person name="Allen C."/>
            <person name="Prior P."/>
        </authorList>
    </citation>
    <scope>NUCLEOTIDE SEQUENCE</scope>
    <source>
        <strain evidence="2">R24</strain>
    </source>
</reference>
<gene>
    <name evidence="2" type="ORF">RALSY_mp10114</name>
</gene>